<dbReference type="Proteomes" id="UP000186230">
    <property type="component" value="Chromosome"/>
</dbReference>
<evidence type="ECO:0000313" key="1">
    <source>
        <dbReference type="EMBL" id="APU67812.1"/>
    </source>
</evidence>
<dbReference type="PROSITE" id="PS51257">
    <property type="entry name" value="PROKAR_LIPOPROTEIN"/>
    <property type="match status" value="1"/>
</dbReference>
<protein>
    <submittedName>
        <fullName evidence="1">Uncharacterized protein</fullName>
    </submittedName>
</protein>
<dbReference type="InterPro" id="IPR025366">
    <property type="entry name" value="DUF4270"/>
</dbReference>
<keyword evidence="2" id="KW-1185">Reference proteome</keyword>
<reference evidence="1 2" key="1">
    <citation type="submission" date="2016-07" db="EMBL/GenBank/DDBJ databases">
        <title>Multi-omics approach to identify versatile polysaccharide utilization systems of a marine flavobacterium Gramella flava.</title>
        <authorList>
            <person name="Tang K."/>
        </authorList>
    </citation>
    <scope>NUCLEOTIDE SEQUENCE [LARGE SCALE GENOMIC DNA]</scope>
    <source>
        <strain evidence="1 2">JLT2011</strain>
    </source>
</reference>
<evidence type="ECO:0000313" key="2">
    <source>
        <dbReference type="Proteomes" id="UP000186230"/>
    </source>
</evidence>
<dbReference type="OrthoDB" id="1092930at2"/>
<name>A0A1L7I3Y1_9FLAO</name>
<dbReference type="AlphaFoldDB" id="A0A1L7I3Y1"/>
<organism evidence="1 2">
    <name type="scientific">Christiangramia flava JLT2011</name>
    <dbReference type="NCBI Taxonomy" id="1229726"/>
    <lineage>
        <taxon>Bacteria</taxon>
        <taxon>Pseudomonadati</taxon>
        <taxon>Bacteroidota</taxon>
        <taxon>Flavobacteriia</taxon>
        <taxon>Flavobacteriales</taxon>
        <taxon>Flavobacteriaceae</taxon>
        <taxon>Christiangramia</taxon>
    </lineage>
</organism>
<accession>A0A1L7I3Y1</accession>
<dbReference type="EMBL" id="CP016359">
    <property type="protein sequence ID" value="APU67812.1"/>
    <property type="molecule type" value="Genomic_DNA"/>
</dbReference>
<sequence>MQKTVLAISYLISLCSLLVACSEEETASGVGEDWIRSNTKAYFIDTLTVRSSTFKFDSVQVSSTDRLLIGSYENDIFGRTSASSYLSFLNTTYNLDDDAELDSIQLIMKYDGYYYNDTLSSQTFEIHQVLEQIEPEEDDYFYNTSDFQYDSTVIGALQFKPYTHIQDSIKIPMDYLFGNAIFEGIQQNEINNADDLLREFRGLLVMASANNSAVLGFDKNESYLRFYYSVPDELENEEHIMDFTLGYANSFHHISSERNNGLLEQLSQEEQLYSEETGNRSYMQAGTGISTKIEVPYLERLYDIEGEGYIVSANLKIGLDRSRFRELPVQDSLQFFLVDSKSEILGQLYNILGTDVAYAILTEEDEEYNTASYSLDVKAFLDSKLTEYGGEKWSLAIVPSENNQAVDQYIFFRNMASDEERIKLEITYAIYHEE</sequence>
<dbReference type="STRING" id="1229726.GRFL_1088"/>
<dbReference type="Pfam" id="PF14092">
    <property type="entry name" value="DUF4270"/>
    <property type="match status" value="1"/>
</dbReference>
<dbReference type="KEGG" id="gfl:GRFL_1088"/>
<gene>
    <name evidence="1" type="ORF">GRFL_1088</name>
</gene>
<dbReference type="RefSeq" id="WP_083643652.1">
    <property type="nucleotide sequence ID" value="NZ_AMRU01000002.1"/>
</dbReference>
<proteinExistence type="predicted"/>